<reference evidence="3 4" key="1">
    <citation type="submission" date="2015-12" db="EMBL/GenBank/DDBJ databases">
        <title>The genome of Folsomia candida.</title>
        <authorList>
            <person name="Faddeeva A."/>
            <person name="Derks M.F."/>
            <person name="Anvar Y."/>
            <person name="Smit S."/>
            <person name="Van Straalen N."/>
            <person name="Roelofs D."/>
        </authorList>
    </citation>
    <scope>NUCLEOTIDE SEQUENCE [LARGE SCALE GENOMIC DNA]</scope>
    <source>
        <strain evidence="3 4">VU population</strain>
        <tissue evidence="3">Whole body</tissue>
    </source>
</reference>
<comment type="subcellular location">
    <subcellularLocation>
        <location evidence="1">Nucleus</location>
    </subcellularLocation>
</comment>
<feature type="compositionally biased region" description="Acidic residues" evidence="2">
    <location>
        <begin position="354"/>
        <end position="429"/>
    </location>
</feature>
<dbReference type="OrthoDB" id="4327074at2759"/>
<dbReference type="EMBL" id="LNIX01000001">
    <property type="protein sequence ID" value="OXA64317.1"/>
    <property type="molecule type" value="Genomic_DNA"/>
</dbReference>
<dbReference type="Gene3D" id="1.10.10.60">
    <property type="entry name" value="Homeodomain-like"/>
    <property type="match status" value="1"/>
</dbReference>
<comment type="caution">
    <text evidence="3">The sequence shown here is derived from an EMBL/GenBank/DDBJ whole genome shotgun (WGS) entry which is preliminary data.</text>
</comment>
<dbReference type="Proteomes" id="UP000198287">
    <property type="component" value="Unassembled WGS sequence"/>
</dbReference>
<dbReference type="SUPFAM" id="SSF46689">
    <property type="entry name" value="Homeodomain-like"/>
    <property type="match status" value="1"/>
</dbReference>
<accession>A0A226F4D1</accession>
<evidence type="ECO:0000313" key="4">
    <source>
        <dbReference type="Proteomes" id="UP000198287"/>
    </source>
</evidence>
<keyword evidence="4" id="KW-1185">Reference proteome</keyword>
<organism evidence="3 4">
    <name type="scientific">Folsomia candida</name>
    <name type="common">Springtail</name>
    <dbReference type="NCBI Taxonomy" id="158441"/>
    <lineage>
        <taxon>Eukaryota</taxon>
        <taxon>Metazoa</taxon>
        <taxon>Ecdysozoa</taxon>
        <taxon>Arthropoda</taxon>
        <taxon>Hexapoda</taxon>
        <taxon>Collembola</taxon>
        <taxon>Entomobryomorpha</taxon>
        <taxon>Isotomoidea</taxon>
        <taxon>Isotomidae</taxon>
        <taxon>Proisotominae</taxon>
        <taxon>Folsomia</taxon>
    </lineage>
</organism>
<proteinExistence type="predicted"/>
<evidence type="ECO:0008006" key="5">
    <source>
        <dbReference type="Google" id="ProtNLM"/>
    </source>
</evidence>
<evidence type="ECO:0000256" key="1">
    <source>
        <dbReference type="ARBA" id="ARBA00004123"/>
    </source>
</evidence>
<dbReference type="GO" id="GO:0005634">
    <property type="term" value="C:nucleus"/>
    <property type="evidence" value="ECO:0007669"/>
    <property type="project" value="UniProtKB-SubCell"/>
</dbReference>
<gene>
    <name evidence="3" type="ORF">Fcan01_00502</name>
</gene>
<sequence length="445" mass="49457">MKIIHEKLHGMVNARIQSHEAERSLRRHYCSSYPVPISTFRTPSPPPGSRSHEVSRGQDNSNNFADRVVAIAPPATQKSGGGKMVRNYVRKTEDKWTKEDLLDALTNIKDSKIKINDAAKEYQISRATLYRQFKKFLQAGGKIDVNQFKTCGGNPILSKIEEDVLVKTILDLREQGYTVTSTDIKRICYEYCDTNGIPNQFNAEKRLASDDWYYGYLKRHPEIRTIDPSAPVPAPKATKKSKTVVKTEPLILVKQELASNGHEVGEEEVAIAVAAEDDGPSTSAAAAAKSATMAAAGTKRKASPKKGGQGKKAKQDVEGVEEVEQEINGEGDANGEEEVDSQEEVIEEVHTERDEAEDEGDDEEALEEEEEDEGEGENGHDEEVDDEEQGEVEEDDQVEQEEGVEEEEEDGEQEVEDEDEEQVEEEEEPAEKPVTGHMGTRSPKK</sequence>
<dbReference type="AlphaFoldDB" id="A0A226F4D1"/>
<evidence type="ECO:0000256" key="2">
    <source>
        <dbReference type="SAM" id="MobiDB-lite"/>
    </source>
</evidence>
<feature type="region of interest" description="Disordered" evidence="2">
    <location>
        <begin position="36"/>
        <end position="62"/>
    </location>
</feature>
<dbReference type="InterPro" id="IPR009057">
    <property type="entry name" value="Homeodomain-like_sf"/>
</dbReference>
<protein>
    <recommendedName>
        <fullName evidence="5">HTH psq-type domain-containing protein</fullName>
    </recommendedName>
</protein>
<feature type="region of interest" description="Disordered" evidence="2">
    <location>
        <begin position="296"/>
        <end position="445"/>
    </location>
</feature>
<name>A0A226F4D1_FOLCA</name>
<evidence type="ECO:0000313" key="3">
    <source>
        <dbReference type="EMBL" id="OXA64317.1"/>
    </source>
</evidence>
<feature type="compositionally biased region" description="Basic residues" evidence="2">
    <location>
        <begin position="298"/>
        <end position="312"/>
    </location>
</feature>
<feature type="compositionally biased region" description="Acidic residues" evidence="2">
    <location>
        <begin position="318"/>
        <end position="346"/>
    </location>
</feature>